<keyword evidence="1" id="KW-0472">Membrane</keyword>
<sequence>MKKSIFFGVLLWLSTLILSLLGIFLISGSTFAILPFQNDFEHLNIMQIIALVCLPLLTILGVSAFSTRNGKVLPSLYTVVTLLLIANNIIYVINLMQIDNTQTNIDLSNLRLNLILISIGMLTAVLTTIPMFMLSKTSQSTAVKRKNTSVSPPSEPFKPMVLRENPSEIPEFNSEFTSTPNEETFNISDKLAQLKNDINNNNFTYSDELNEDTLSYDKTQEELTKTHVIDWGDETQTQTSENFNFDEFEPLSANEEQNQNNSFNEPVEPVMPNVAPINNIPKLDELPPIREPKDPYKQTIVPRRSAQRAGEFDQPIGNVVKPTYVDRIERKTPKVDENYQGKVFLGDSDRIWEAMKKQERRLAPKAPKTDHLVSKSNIVNSLQSEKTKTMEIDIDSIFDPVNDQNDENFTPTIDWDD</sequence>
<dbReference type="Proteomes" id="UP000234790">
    <property type="component" value="Chromosome"/>
</dbReference>
<organism evidence="2 3">
    <name type="scientific">Spiroplasma monobiae MQ-1</name>
    <dbReference type="NCBI Taxonomy" id="1336748"/>
    <lineage>
        <taxon>Bacteria</taxon>
        <taxon>Bacillati</taxon>
        <taxon>Mycoplasmatota</taxon>
        <taxon>Mollicutes</taxon>
        <taxon>Entomoplasmatales</taxon>
        <taxon>Spiroplasmataceae</taxon>
        <taxon>Spiroplasma</taxon>
    </lineage>
</organism>
<dbReference type="OrthoDB" id="387694at2"/>
<dbReference type="RefSeq" id="WP_101780908.1">
    <property type="nucleotide sequence ID" value="NZ_CP025543.1"/>
</dbReference>
<proteinExistence type="predicted"/>
<protein>
    <recommendedName>
        <fullName evidence="4">Transmembrane protein</fullName>
    </recommendedName>
</protein>
<evidence type="ECO:0000313" key="3">
    <source>
        <dbReference type="Proteomes" id="UP000234790"/>
    </source>
</evidence>
<feature type="transmembrane region" description="Helical" evidence="1">
    <location>
        <begin position="76"/>
        <end position="94"/>
    </location>
</feature>
<dbReference type="AlphaFoldDB" id="A0A2K9LV10"/>
<accession>A0A2K9LV10</accession>
<reference evidence="2 3" key="1">
    <citation type="submission" date="2017-12" db="EMBL/GenBank/DDBJ databases">
        <title>Complete genome sequence of Spiroplasma monobiae MQ-1 (ATCC 33825).</title>
        <authorList>
            <person name="Tsai Y.-M."/>
            <person name="Lo W.-S."/>
            <person name="Wu P.-S."/>
            <person name="Cho S.-T."/>
            <person name="Kuo C.-H."/>
        </authorList>
    </citation>
    <scope>NUCLEOTIDE SEQUENCE [LARGE SCALE GENOMIC DNA]</scope>
    <source>
        <strain evidence="2 3">MQ-1</strain>
    </source>
</reference>
<keyword evidence="1" id="KW-0812">Transmembrane</keyword>
<evidence type="ECO:0000256" key="1">
    <source>
        <dbReference type="SAM" id="Phobius"/>
    </source>
</evidence>
<keyword evidence="1" id="KW-1133">Transmembrane helix</keyword>
<evidence type="ECO:0000313" key="2">
    <source>
        <dbReference type="EMBL" id="AUM62860.1"/>
    </source>
</evidence>
<evidence type="ECO:0008006" key="4">
    <source>
        <dbReference type="Google" id="ProtNLM"/>
    </source>
</evidence>
<feature type="transmembrane region" description="Helical" evidence="1">
    <location>
        <begin position="42"/>
        <end position="64"/>
    </location>
</feature>
<gene>
    <name evidence="2" type="ORF">SMONO_v1c06110</name>
</gene>
<feature type="transmembrane region" description="Helical" evidence="1">
    <location>
        <begin position="114"/>
        <end position="135"/>
    </location>
</feature>
<dbReference type="EMBL" id="CP025543">
    <property type="protein sequence ID" value="AUM62860.1"/>
    <property type="molecule type" value="Genomic_DNA"/>
</dbReference>
<keyword evidence="3" id="KW-1185">Reference proteome</keyword>
<dbReference type="KEGG" id="smoo:SMONO_v1c06110"/>
<name>A0A2K9LV10_SPISQ</name>